<dbReference type="PANTHER" id="PTHR30213">
    <property type="entry name" value="INNER MEMBRANE PROTEIN YHJD"/>
    <property type="match status" value="1"/>
</dbReference>
<dbReference type="KEGG" id="ccj:UL81_01225"/>
<evidence type="ECO:0000313" key="8">
    <source>
        <dbReference type="EMBL" id="AKE38230.1"/>
    </source>
</evidence>
<feature type="transmembrane region" description="Helical" evidence="7">
    <location>
        <begin position="74"/>
        <end position="96"/>
    </location>
</feature>
<evidence type="ECO:0000256" key="3">
    <source>
        <dbReference type="ARBA" id="ARBA00022692"/>
    </source>
</evidence>
<feature type="region of interest" description="Disordered" evidence="6">
    <location>
        <begin position="347"/>
        <end position="397"/>
    </location>
</feature>
<dbReference type="PATRIC" id="fig|161896.4.peg.240"/>
<dbReference type="AlphaFoldDB" id="A0A0F6QV86"/>
<proteinExistence type="predicted"/>
<keyword evidence="9" id="KW-1185">Reference proteome</keyword>
<evidence type="ECO:0000313" key="9">
    <source>
        <dbReference type="Proteomes" id="UP000033566"/>
    </source>
</evidence>
<dbReference type="InterPro" id="IPR017039">
    <property type="entry name" value="Virul_fac_BrkB"/>
</dbReference>
<keyword evidence="3 7" id="KW-0812">Transmembrane</keyword>
<evidence type="ECO:0000256" key="6">
    <source>
        <dbReference type="SAM" id="MobiDB-lite"/>
    </source>
</evidence>
<evidence type="ECO:0000256" key="7">
    <source>
        <dbReference type="SAM" id="Phobius"/>
    </source>
</evidence>
<dbReference type="Proteomes" id="UP000033566">
    <property type="component" value="Chromosome"/>
</dbReference>
<dbReference type="Pfam" id="PF03631">
    <property type="entry name" value="Virul_fac_BrkB"/>
    <property type="match status" value="1"/>
</dbReference>
<accession>A0A0F6QV86</accession>
<evidence type="ECO:0000256" key="1">
    <source>
        <dbReference type="ARBA" id="ARBA00004651"/>
    </source>
</evidence>
<comment type="subcellular location">
    <subcellularLocation>
        <location evidence="1">Cell membrane</location>
        <topology evidence="1">Multi-pass membrane protein</topology>
    </subcellularLocation>
</comment>
<evidence type="ECO:0000256" key="5">
    <source>
        <dbReference type="ARBA" id="ARBA00023136"/>
    </source>
</evidence>
<feature type="transmembrane region" description="Helical" evidence="7">
    <location>
        <begin position="233"/>
        <end position="256"/>
    </location>
</feature>
<dbReference type="GO" id="GO:0005886">
    <property type="term" value="C:plasma membrane"/>
    <property type="evidence" value="ECO:0007669"/>
    <property type="project" value="UniProtKB-SubCell"/>
</dbReference>
<protein>
    <submittedName>
        <fullName evidence="8">Putative membrane protein</fullName>
    </submittedName>
</protein>
<keyword evidence="2" id="KW-1003">Cell membrane</keyword>
<dbReference type="PANTHER" id="PTHR30213:SF0">
    <property type="entry name" value="UPF0761 MEMBRANE PROTEIN YIHY"/>
    <property type="match status" value="1"/>
</dbReference>
<feature type="transmembrane region" description="Helical" evidence="7">
    <location>
        <begin position="179"/>
        <end position="201"/>
    </location>
</feature>
<dbReference type="EMBL" id="CP011311">
    <property type="protein sequence ID" value="AKE38230.1"/>
    <property type="molecule type" value="Genomic_DNA"/>
</dbReference>
<dbReference type="RefSeq" id="WP_046453163.1">
    <property type="nucleotide sequence ID" value="NZ_CP011311.1"/>
</dbReference>
<keyword evidence="4 7" id="KW-1133">Transmembrane helix</keyword>
<feature type="compositionally biased region" description="Basic and acidic residues" evidence="6">
    <location>
        <begin position="363"/>
        <end position="383"/>
    </location>
</feature>
<name>A0A0F6QV86_9CORY</name>
<reference evidence="8 9" key="1">
    <citation type="journal article" date="2015" name="Genome Announc.">
        <title>Complete Genome Sequence of Corynebacterium camporealensis DSM 44610, Isolated from the Milk of a Manchega Sheep with Subclinical Mastitis.</title>
        <authorList>
            <person name="Ruckert C."/>
            <person name="Albersmeier A."/>
            <person name="Winkler A."/>
            <person name="Tauch A."/>
        </authorList>
    </citation>
    <scope>NUCLEOTIDE SEQUENCE [LARGE SCALE GENOMIC DNA]</scope>
    <source>
        <strain evidence="8 9">DSM 44610</strain>
    </source>
</reference>
<feature type="transmembrane region" description="Helical" evidence="7">
    <location>
        <begin position="268"/>
        <end position="290"/>
    </location>
</feature>
<sequence length="397" mass="43624">MNSTASPVSEGDEPSKIAPANSAEFIDVDGYDDAFDTGKKKVRLSWSSWKLVLRRTWTDFLYQALGDRAAAMTYFTVMAFAPTVLALYSLATLLFASRRDEVLDLTTGFIEEYVPADLVPQALDLVSSIIGSAAEGTWALVISVLVSLFSASAYVRAFSRTGNLVYGRIEGRGLIRTWATMWGLTIFLVLGLVLVLFANLLRDTVITGVLEPLAQPLGLEGLLDFLLSIFLPIWAWVRFPLTVLLVLVLIAVLYHFAPNVRPIRFRWITPGAIFALTLSVAVWSLFGLYLRLYAGASAYGAVSTVMAVLLAVWVMNIILIIGIKIDAEVLRVKELQVGLESERHIQVPPRDDSAAEAQVQKQLDLESDSRDISRESRDAKDVASADANSDEASTDKQ</sequence>
<feature type="transmembrane region" description="Helical" evidence="7">
    <location>
        <begin position="138"/>
        <end position="158"/>
    </location>
</feature>
<feature type="transmembrane region" description="Helical" evidence="7">
    <location>
        <begin position="296"/>
        <end position="323"/>
    </location>
</feature>
<gene>
    <name evidence="8" type="ORF">UL81_01225</name>
</gene>
<evidence type="ECO:0000256" key="4">
    <source>
        <dbReference type="ARBA" id="ARBA00022989"/>
    </source>
</evidence>
<evidence type="ECO:0000256" key="2">
    <source>
        <dbReference type="ARBA" id="ARBA00022475"/>
    </source>
</evidence>
<organism evidence="8 9">
    <name type="scientific">Corynebacterium camporealensis</name>
    <dbReference type="NCBI Taxonomy" id="161896"/>
    <lineage>
        <taxon>Bacteria</taxon>
        <taxon>Bacillati</taxon>
        <taxon>Actinomycetota</taxon>
        <taxon>Actinomycetes</taxon>
        <taxon>Mycobacteriales</taxon>
        <taxon>Corynebacteriaceae</taxon>
        <taxon>Corynebacterium</taxon>
    </lineage>
</organism>
<dbReference type="OrthoDB" id="9781030at2"/>
<dbReference type="HOGENOM" id="CLU_045539_3_1_11"/>
<keyword evidence="5 7" id="KW-0472">Membrane</keyword>